<dbReference type="Proteomes" id="UP000241444">
    <property type="component" value="Unassembled WGS sequence"/>
</dbReference>
<dbReference type="EMBL" id="PGGO01000021">
    <property type="protein sequence ID" value="PSH64287.1"/>
    <property type="molecule type" value="Genomic_DNA"/>
</dbReference>
<gene>
    <name evidence="1" type="ORF">CU102_22515</name>
</gene>
<organism evidence="1 2">
    <name type="scientific">Phyllobacterium brassicacearum</name>
    <dbReference type="NCBI Taxonomy" id="314235"/>
    <lineage>
        <taxon>Bacteria</taxon>
        <taxon>Pseudomonadati</taxon>
        <taxon>Pseudomonadota</taxon>
        <taxon>Alphaproteobacteria</taxon>
        <taxon>Hyphomicrobiales</taxon>
        <taxon>Phyllobacteriaceae</taxon>
        <taxon>Phyllobacterium</taxon>
    </lineage>
</organism>
<protein>
    <submittedName>
        <fullName evidence="1">Uncharacterized protein</fullName>
    </submittedName>
</protein>
<evidence type="ECO:0000313" key="1">
    <source>
        <dbReference type="EMBL" id="PSH64287.1"/>
    </source>
</evidence>
<dbReference type="AlphaFoldDB" id="A0A2P7BCS2"/>
<keyword evidence="2" id="KW-1185">Reference proteome</keyword>
<name>A0A2P7BCS2_9HYPH</name>
<reference evidence="2" key="1">
    <citation type="submission" date="2017-11" db="EMBL/GenBank/DDBJ databases">
        <authorList>
            <person name="Kuznetsova I."/>
            <person name="Sazanova A."/>
            <person name="Chirak E."/>
            <person name="Safronova V."/>
            <person name="Willems A."/>
        </authorList>
    </citation>
    <scope>NUCLEOTIDE SEQUENCE [LARGE SCALE GENOMIC DNA]</scope>
    <source>
        <strain evidence="2">STM 196</strain>
    </source>
</reference>
<sequence>MNESRALFYRSTNQADQRFEAALLSIIERGLGLAEIGRRVSIHKAKELPEKASYRVGHLHP</sequence>
<comment type="caution">
    <text evidence="1">The sequence shown here is derived from an EMBL/GenBank/DDBJ whole genome shotgun (WGS) entry which is preliminary data.</text>
</comment>
<evidence type="ECO:0000313" key="2">
    <source>
        <dbReference type="Proteomes" id="UP000241444"/>
    </source>
</evidence>
<proteinExistence type="predicted"/>
<accession>A0A2P7BCS2</accession>